<proteinExistence type="predicted"/>
<protein>
    <submittedName>
        <fullName evidence="2">NAD-dependent dehydratase</fullName>
    </submittedName>
</protein>
<dbReference type="EMBL" id="CP012752">
    <property type="protein sequence ID" value="ALG06457.1"/>
    <property type="molecule type" value="Genomic_DNA"/>
</dbReference>
<dbReference type="KEGG" id="kphy:AOZ06_05520"/>
<dbReference type="AlphaFoldDB" id="A0A0N9HU42"/>
<evidence type="ECO:0000313" key="2">
    <source>
        <dbReference type="EMBL" id="ALG06457.1"/>
    </source>
</evidence>
<dbReference type="InterPro" id="IPR050177">
    <property type="entry name" value="Lipid_A_modif_metabolic_enz"/>
</dbReference>
<dbReference type="STRING" id="860235.AOZ06_05520"/>
<dbReference type="InterPro" id="IPR036291">
    <property type="entry name" value="NAD(P)-bd_dom_sf"/>
</dbReference>
<organism evidence="2 3">
    <name type="scientific">Kibdelosporangium phytohabitans</name>
    <dbReference type="NCBI Taxonomy" id="860235"/>
    <lineage>
        <taxon>Bacteria</taxon>
        <taxon>Bacillati</taxon>
        <taxon>Actinomycetota</taxon>
        <taxon>Actinomycetes</taxon>
        <taxon>Pseudonocardiales</taxon>
        <taxon>Pseudonocardiaceae</taxon>
        <taxon>Kibdelosporangium</taxon>
    </lineage>
</organism>
<reference evidence="2 3" key="1">
    <citation type="submission" date="2015-07" db="EMBL/GenBank/DDBJ databases">
        <title>Genome sequencing of Kibdelosporangium phytohabitans.</title>
        <authorList>
            <person name="Qin S."/>
            <person name="Xing K."/>
        </authorList>
    </citation>
    <scope>NUCLEOTIDE SEQUENCE [LARGE SCALE GENOMIC DNA]</scope>
    <source>
        <strain evidence="2 3">KLBMP1111</strain>
    </source>
</reference>
<dbReference type="RefSeq" id="WP_054288430.1">
    <property type="nucleotide sequence ID" value="NZ_CP012752.1"/>
</dbReference>
<name>A0A0N9HU42_9PSEU</name>
<evidence type="ECO:0000313" key="3">
    <source>
        <dbReference type="Proteomes" id="UP000063699"/>
    </source>
</evidence>
<gene>
    <name evidence="2" type="ORF">AOZ06_05520</name>
</gene>
<dbReference type="PANTHER" id="PTHR43245">
    <property type="entry name" value="BIFUNCTIONAL POLYMYXIN RESISTANCE PROTEIN ARNA"/>
    <property type="match status" value="1"/>
</dbReference>
<dbReference type="Proteomes" id="UP000063699">
    <property type="component" value="Chromosome"/>
</dbReference>
<evidence type="ECO:0000259" key="1">
    <source>
        <dbReference type="Pfam" id="PF01370"/>
    </source>
</evidence>
<dbReference type="SUPFAM" id="SSF51735">
    <property type="entry name" value="NAD(P)-binding Rossmann-fold domains"/>
    <property type="match status" value="1"/>
</dbReference>
<feature type="domain" description="NAD-dependent epimerase/dehydratase" evidence="1">
    <location>
        <begin position="165"/>
        <end position="266"/>
    </location>
</feature>
<accession>A0A0N9HU42</accession>
<dbReference type="OrthoDB" id="9801785at2"/>
<dbReference type="Pfam" id="PF01370">
    <property type="entry name" value="Epimerase"/>
    <property type="match status" value="2"/>
</dbReference>
<dbReference type="PANTHER" id="PTHR43245:SF13">
    <property type="entry name" value="UDP-D-APIOSE_UDP-D-XYLOSE SYNTHASE 2"/>
    <property type="match status" value="1"/>
</dbReference>
<feature type="domain" description="NAD-dependent epimerase/dehydratase" evidence="1">
    <location>
        <begin position="3"/>
        <end position="125"/>
    </location>
</feature>
<sequence length="343" mass="36118">MRVLLTGGAGFIGSHIADSLTGRGHDVVVLDNLLPQAHSGVPEWTSGIVRGDVQDLELVTRLLRGVDAVCHQAAVVGHGLDPSDAPLYARNNDHGTAVLLAAMHSAGVRKLVLASSMVVYGEGQYVCTFHGDVRPDPRLPADLEAGRYEPACPVCGDSLMPELVDEDAPLDPRSTYAATKVAQEHLASAWARQTGGGVWALRYHNVYGPRMPRDTPYAGVASLFRSALQRGEAPTVLEDGKQRRDFVHVRDVATANVLALEASVSGFVPVNVCSGTPHTVGDLAYELAAAYGGPLPQIVGGARSGDVRHVVASPARARAVLGYTAEVGFAQGVQAFATDPLRA</sequence>
<dbReference type="InterPro" id="IPR001509">
    <property type="entry name" value="Epimerase_deHydtase"/>
</dbReference>
<keyword evidence="3" id="KW-1185">Reference proteome</keyword>
<dbReference type="Gene3D" id="3.40.50.720">
    <property type="entry name" value="NAD(P)-binding Rossmann-like Domain"/>
    <property type="match status" value="1"/>
</dbReference>